<dbReference type="PANTHER" id="PTHR12696">
    <property type="entry name" value="TIP120"/>
    <property type="match status" value="1"/>
</dbReference>
<keyword evidence="6" id="KW-1185">Reference proteome</keyword>
<comment type="similarity">
    <text evidence="1">Belongs to the CAND family.</text>
</comment>
<evidence type="ECO:0000256" key="1">
    <source>
        <dbReference type="ARBA" id="ARBA00007657"/>
    </source>
</evidence>
<accession>A0A836CDP2</accession>
<dbReference type="OrthoDB" id="6260732at2759"/>
<dbReference type="InterPro" id="IPR004155">
    <property type="entry name" value="PBS_lyase_HEAT"/>
</dbReference>
<organism evidence="5 6">
    <name type="scientific">Tribonema minus</name>
    <dbReference type="NCBI Taxonomy" id="303371"/>
    <lineage>
        <taxon>Eukaryota</taxon>
        <taxon>Sar</taxon>
        <taxon>Stramenopiles</taxon>
        <taxon>Ochrophyta</taxon>
        <taxon>PX clade</taxon>
        <taxon>Xanthophyceae</taxon>
        <taxon>Tribonematales</taxon>
        <taxon>Tribonemataceae</taxon>
        <taxon>Tribonema</taxon>
    </lineage>
</organism>
<dbReference type="EMBL" id="JAFCMP010000229">
    <property type="protein sequence ID" value="KAG5182650.1"/>
    <property type="molecule type" value="Genomic_DNA"/>
</dbReference>
<feature type="domain" description="TATA-binding protein interacting (TIP20)" evidence="4">
    <location>
        <begin position="450"/>
        <end position="594"/>
    </location>
</feature>
<evidence type="ECO:0000313" key="6">
    <source>
        <dbReference type="Proteomes" id="UP000664859"/>
    </source>
</evidence>
<keyword evidence="3" id="KW-0833">Ubl conjugation pathway</keyword>
<keyword evidence="2" id="KW-0677">Repeat</keyword>
<proteinExistence type="inferred from homology"/>
<dbReference type="Proteomes" id="UP000664859">
    <property type="component" value="Unassembled WGS sequence"/>
</dbReference>
<comment type="caution">
    <text evidence="5">The sequence shown here is derived from an EMBL/GenBank/DDBJ whole genome shotgun (WGS) entry which is preliminary data.</text>
</comment>
<evidence type="ECO:0000256" key="3">
    <source>
        <dbReference type="ARBA" id="ARBA00022786"/>
    </source>
</evidence>
<reference evidence="5" key="1">
    <citation type="submission" date="2021-02" db="EMBL/GenBank/DDBJ databases">
        <title>First Annotated Genome of the Yellow-green Alga Tribonema minus.</title>
        <authorList>
            <person name="Mahan K.M."/>
        </authorList>
    </citation>
    <scope>NUCLEOTIDE SEQUENCE</scope>
    <source>
        <strain evidence="5">UTEX B ZZ1240</strain>
    </source>
</reference>
<evidence type="ECO:0000259" key="4">
    <source>
        <dbReference type="Pfam" id="PF08623"/>
    </source>
</evidence>
<dbReference type="Pfam" id="PF08623">
    <property type="entry name" value="TIP120"/>
    <property type="match status" value="1"/>
</dbReference>
<dbReference type="SUPFAM" id="SSF48371">
    <property type="entry name" value="ARM repeat"/>
    <property type="match status" value="1"/>
</dbReference>
<protein>
    <submittedName>
        <fullName evidence="5">Armadillo-type protein</fullName>
    </submittedName>
</protein>
<dbReference type="SMART" id="SM00567">
    <property type="entry name" value="EZ_HEAT"/>
    <property type="match status" value="2"/>
</dbReference>
<feature type="non-terminal residue" evidence="5">
    <location>
        <position position="644"/>
    </location>
</feature>
<dbReference type="GO" id="GO:0010265">
    <property type="term" value="P:SCF complex assembly"/>
    <property type="evidence" value="ECO:0007669"/>
    <property type="project" value="InterPro"/>
</dbReference>
<dbReference type="AlphaFoldDB" id="A0A836CDP2"/>
<evidence type="ECO:0000313" key="5">
    <source>
        <dbReference type="EMBL" id="KAG5182650.1"/>
    </source>
</evidence>
<name>A0A836CDP2_9STRA</name>
<evidence type="ECO:0000256" key="2">
    <source>
        <dbReference type="ARBA" id="ARBA00022737"/>
    </source>
</evidence>
<dbReference type="Gene3D" id="1.25.10.10">
    <property type="entry name" value="Leucine-rich Repeat Variant"/>
    <property type="match status" value="1"/>
</dbReference>
<gene>
    <name evidence="5" type="ORF">JKP88DRAFT_318335</name>
</gene>
<dbReference type="InterPro" id="IPR013932">
    <property type="entry name" value="TATA-bd_TIP120"/>
</dbReference>
<dbReference type="InterPro" id="IPR011989">
    <property type="entry name" value="ARM-like"/>
</dbReference>
<sequence>VLTDATQELALLLRQQSRPLKQAALEALLALLRGNAARMDGALLARVVAEAAPLVSDADLHLAHLALQACAPQGKVCCSAYAGGEQASLLRKPLQPCIRSAKEVFEPNVLEHQLQNGPALASLLDLLRALVAVDAAGLRFNDLLAMLHGTAKGGGGAAPAPRQAIGNLAQCVAAVCAAAKESERAATVAGLLRDARGADEARCHLSLLALAELATLADLSAVANLKELLLGTFDDAACSEEARTAAAYALGRLAVGSRDVYLPVVLDALESTRHQYLLLSSLKEVIVCHARARPPLDFSAALDQVLPHLFGHCQSPEEGVRNMVAACLGALATMHPDRVVPALLEALANAGGEELSDALARWTVATALKHCMAGDAPIAALSPHMRTFLALLNDPDLDVRRGALLLANAAIHHQPALVEDLLAEVITPVLLETVGGALVAACRVRFADVITPVLLQTVELKMERVVDLGPFKHRVDDAEPLRKAALACIDTILDVMPERLDEVALMPHLAKGLADSKPDVQTLCHQILAKLCDLRPGAVLNSMDTLITPLEKAVNKPAKENQVGTEVERANDLVRSALRCVAAMSRLEEIEASHKLQGPGPTLIEVKYMQISRSFVEFRERLLKKEKLAALYESVTSERIAVEA</sequence>
<dbReference type="InterPro" id="IPR039852">
    <property type="entry name" value="CAND1/CAND2"/>
</dbReference>
<dbReference type="InterPro" id="IPR016024">
    <property type="entry name" value="ARM-type_fold"/>
</dbReference>